<reference evidence="2" key="2">
    <citation type="journal article" date="2021" name="Microbiome">
        <title>Successional dynamics and alternative stable states in a saline activated sludge microbial community over 9 years.</title>
        <authorList>
            <person name="Wang Y."/>
            <person name="Ye J."/>
            <person name="Ju F."/>
            <person name="Liu L."/>
            <person name="Boyd J.A."/>
            <person name="Deng Y."/>
            <person name="Parks D.H."/>
            <person name="Jiang X."/>
            <person name="Yin X."/>
            <person name="Woodcroft B.J."/>
            <person name="Tyson G.W."/>
            <person name="Hugenholtz P."/>
            <person name="Polz M.F."/>
            <person name="Zhang T."/>
        </authorList>
    </citation>
    <scope>NUCLEOTIDE SEQUENCE</scope>
    <source>
        <strain evidence="2">HKST-UBA01</strain>
    </source>
</reference>
<comment type="caution">
    <text evidence="2">The sequence shown here is derived from an EMBL/GenBank/DDBJ whole genome shotgun (WGS) entry which is preliminary data.</text>
</comment>
<feature type="non-terminal residue" evidence="2">
    <location>
        <position position="213"/>
    </location>
</feature>
<feature type="region of interest" description="Disordered" evidence="1">
    <location>
        <begin position="190"/>
        <end position="213"/>
    </location>
</feature>
<reference evidence="2" key="1">
    <citation type="submission" date="2020-04" db="EMBL/GenBank/DDBJ databases">
        <authorList>
            <person name="Zhang T."/>
        </authorList>
    </citation>
    <scope>NUCLEOTIDE SEQUENCE</scope>
    <source>
        <strain evidence="2">HKST-UBA01</strain>
    </source>
</reference>
<evidence type="ECO:0000256" key="1">
    <source>
        <dbReference type="SAM" id="MobiDB-lite"/>
    </source>
</evidence>
<sequence length="213" mass="21441">MEIKPIPLAAQAAASGAESDGGARAQAMAKAEREFHAMLLREMLRPLTQALFSNAGGFSPEGANPLGSGGSDTYAYFLENALSEQLSQAWPLPSPFGGGETTAATPSPGFPLDLSAGPTGHAPAMDPLASGAPLPVSLDRARDVLRSATRSLPPSLRSAASAVSPAVRAATIPTDASSDAIGAIGSVPPASRDMGVTRPLPTLSRETGAVGSL</sequence>
<dbReference type="Proteomes" id="UP000697710">
    <property type="component" value="Unassembled WGS sequence"/>
</dbReference>
<dbReference type="EMBL" id="JAGQHR010000946">
    <property type="protein sequence ID" value="MCA9730019.1"/>
    <property type="molecule type" value="Genomic_DNA"/>
</dbReference>
<evidence type="ECO:0000313" key="3">
    <source>
        <dbReference type="Proteomes" id="UP000697710"/>
    </source>
</evidence>
<proteinExistence type="predicted"/>
<organism evidence="2 3">
    <name type="scientific">Eiseniibacteriota bacterium</name>
    <dbReference type="NCBI Taxonomy" id="2212470"/>
    <lineage>
        <taxon>Bacteria</taxon>
        <taxon>Candidatus Eiseniibacteriota</taxon>
    </lineage>
</organism>
<dbReference type="AlphaFoldDB" id="A0A956RST8"/>
<name>A0A956RST8_UNCEI</name>
<gene>
    <name evidence="2" type="ORF">KC729_20215</name>
</gene>
<accession>A0A956RST8</accession>
<evidence type="ECO:0000313" key="2">
    <source>
        <dbReference type="EMBL" id="MCA9730019.1"/>
    </source>
</evidence>
<protein>
    <submittedName>
        <fullName evidence="2">Uncharacterized protein</fullName>
    </submittedName>
</protein>